<keyword evidence="2" id="KW-1185">Reference proteome</keyword>
<dbReference type="AlphaFoldDB" id="A0A3D9IQT0"/>
<dbReference type="RefSeq" id="WP_115992142.1">
    <property type="nucleotide sequence ID" value="NZ_QRDY01000003.1"/>
</dbReference>
<gene>
    <name evidence="1" type="ORF">DFP95_103288</name>
</gene>
<comment type="caution">
    <text evidence="1">The sequence shown here is derived from an EMBL/GenBank/DDBJ whole genome shotgun (WGS) entry which is preliminary data.</text>
</comment>
<keyword evidence="1" id="KW-0167">Capsid protein</keyword>
<evidence type="ECO:0000313" key="2">
    <source>
        <dbReference type="Proteomes" id="UP000256869"/>
    </source>
</evidence>
<organism evidence="1 2">
    <name type="scientific">Cohnella lupini</name>
    <dbReference type="NCBI Taxonomy" id="1294267"/>
    <lineage>
        <taxon>Bacteria</taxon>
        <taxon>Bacillati</taxon>
        <taxon>Bacillota</taxon>
        <taxon>Bacilli</taxon>
        <taxon>Bacillales</taxon>
        <taxon>Paenibacillaceae</taxon>
        <taxon>Cohnella</taxon>
    </lineage>
</organism>
<proteinExistence type="predicted"/>
<dbReference type="InterPro" id="IPR020256">
    <property type="entry name" value="Spore_coat_CotJA"/>
</dbReference>
<dbReference type="OrthoDB" id="2376696at2"/>
<keyword evidence="1" id="KW-0946">Virion</keyword>
<dbReference type="EMBL" id="QRDY01000003">
    <property type="protein sequence ID" value="RED64047.1"/>
    <property type="molecule type" value="Genomic_DNA"/>
</dbReference>
<name>A0A3D9IQT0_9BACL</name>
<reference evidence="1 2" key="1">
    <citation type="submission" date="2018-07" db="EMBL/GenBank/DDBJ databases">
        <title>Genomic Encyclopedia of Type Strains, Phase III (KMG-III): the genomes of soil and plant-associated and newly described type strains.</title>
        <authorList>
            <person name="Whitman W."/>
        </authorList>
    </citation>
    <scope>NUCLEOTIDE SEQUENCE [LARGE SCALE GENOMIC DNA]</scope>
    <source>
        <strain evidence="1 2">CECT 8236</strain>
    </source>
</reference>
<dbReference type="Pfam" id="PF11007">
    <property type="entry name" value="CotJA"/>
    <property type="match status" value="1"/>
</dbReference>
<evidence type="ECO:0000313" key="1">
    <source>
        <dbReference type="EMBL" id="RED64047.1"/>
    </source>
</evidence>
<dbReference type="Proteomes" id="UP000256869">
    <property type="component" value="Unassembled WGS sequence"/>
</dbReference>
<protein>
    <submittedName>
        <fullName evidence="1">Spore coat protein JA</fullName>
    </submittedName>
</protein>
<accession>A0A3D9IQT0</accession>
<sequence length="78" mass="9067">MYDAQWRDYMPYVSPNDPCPPIRVKWYIVPPNQYINFQPMNLPQFSLDEALRKGTLWPALYSPYPSRRGTSKGGKSNG</sequence>